<evidence type="ECO:0000256" key="2">
    <source>
        <dbReference type="SAM" id="MobiDB-lite"/>
    </source>
</evidence>
<reference evidence="4" key="1">
    <citation type="submission" date="2011-07" db="EMBL/GenBank/DDBJ databases">
        <authorList>
            <consortium name="Caenorhabditis brenneri Sequencing and Analysis Consortium"/>
            <person name="Wilson R.K."/>
        </authorList>
    </citation>
    <scope>NUCLEOTIDE SEQUENCE [LARGE SCALE GENOMIC DNA]</scope>
    <source>
        <strain evidence="4">PB2801</strain>
    </source>
</reference>
<feature type="compositionally biased region" description="Low complexity" evidence="2">
    <location>
        <begin position="85"/>
        <end position="94"/>
    </location>
</feature>
<evidence type="ECO:0000313" key="4">
    <source>
        <dbReference type="Proteomes" id="UP000008068"/>
    </source>
</evidence>
<gene>
    <name evidence="3" type="ORF">CAEBREN_02626</name>
</gene>
<name>G0N7I9_CAEBE</name>
<keyword evidence="1" id="KW-0175">Coiled coil</keyword>
<protein>
    <submittedName>
        <fullName evidence="3">Uncharacterized protein</fullName>
    </submittedName>
</protein>
<dbReference type="EMBL" id="GL379847">
    <property type="protein sequence ID" value="EGT54734.1"/>
    <property type="molecule type" value="Genomic_DNA"/>
</dbReference>
<dbReference type="InParanoid" id="G0N7I9"/>
<evidence type="ECO:0000313" key="3">
    <source>
        <dbReference type="EMBL" id="EGT54734.1"/>
    </source>
</evidence>
<feature type="region of interest" description="Disordered" evidence="2">
    <location>
        <begin position="71"/>
        <end position="100"/>
    </location>
</feature>
<accession>G0N7I9</accession>
<feature type="coiled-coil region" evidence="1">
    <location>
        <begin position="3"/>
        <end position="55"/>
    </location>
</feature>
<sequence>MDSAEIAILKQQHEEEIAKIREENEKAIRDRDEIIEKQRAELEELKRQISGIANDHTQKVKTGVKRTCPLPSTAFSSSEGHVVDSSPSSEMSPPAKKKKPAAPTKKLAILTVLLFYRVLLNPQLFDFLAQARHLLVSKQLLLSLKPICSLRRPTVHPVQAGNCPRKTLCGLKRYAATYANKETWNITFRIVFVINRPNVEPKLVRSTSRQHRKLLVKANEILEQPNKMRTMDFSKVTESMEAQVPSEKYLEDSNSRTICAFQKIDGVRSGVRELQQKKLGHHRLSRYSSIMPANQGQVCGTLLNSYFAYMGSIGFHNKEMTTYSTFTQPIRFFMANLDLKIGKEQGRNDFGLLYCCQRVQTGKYSSTDRPVWAVMMNWA</sequence>
<dbReference type="Proteomes" id="UP000008068">
    <property type="component" value="Unassembled WGS sequence"/>
</dbReference>
<dbReference type="AlphaFoldDB" id="G0N7I9"/>
<organism evidence="4">
    <name type="scientific">Caenorhabditis brenneri</name>
    <name type="common">Nematode worm</name>
    <dbReference type="NCBI Taxonomy" id="135651"/>
    <lineage>
        <taxon>Eukaryota</taxon>
        <taxon>Metazoa</taxon>
        <taxon>Ecdysozoa</taxon>
        <taxon>Nematoda</taxon>
        <taxon>Chromadorea</taxon>
        <taxon>Rhabditida</taxon>
        <taxon>Rhabditina</taxon>
        <taxon>Rhabditomorpha</taxon>
        <taxon>Rhabditoidea</taxon>
        <taxon>Rhabditidae</taxon>
        <taxon>Peloderinae</taxon>
        <taxon>Caenorhabditis</taxon>
    </lineage>
</organism>
<evidence type="ECO:0000256" key="1">
    <source>
        <dbReference type="SAM" id="Coils"/>
    </source>
</evidence>
<keyword evidence="4" id="KW-1185">Reference proteome</keyword>
<dbReference type="HOGENOM" id="CLU_730037_0_0_1"/>
<proteinExistence type="predicted"/>